<dbReference type="OrthoDB" id="2322499at2759"/>
<proteinExistence type="predicted"/>
<dbReference type="Pfam" id="PF00646">
    <property type="entry name" value="F-box"/>
    <property type="match status" value="1"/>
</dbReference>
<feature type="region of interest" description="Disordered" evidence="1">
    <location>
        <begin position="1"/>
        <end position="77"/>
    </location>
</feature>
<protein>
    <recommendedName>
        <fullName evidence="2">F-box domain-containing protein</fullName>
    </recommendedName>
</protein>
<dbReference type="EMBL" id="KV417846">
    <property type="protein sequence ID" value="KZP05343.1"/>
    <property type="molecule type" value="Genomic_DNA"/>
</dbReference>
<dbReference type="InterPro" id="IPR001810">
    <property type="entry name" value="F-box_dom"/>
</dbReference>
<dbReference type="CDD" id="cd09917">
    <property type="entry name" value="F-box_SF"/>
    <property type="match status" value="1"/>
</dbReference>
<evidence type="ECO:0000256" key="1">
    <source>
        <dbReference type="SAM" id="MobiDB-lite"/>
    </source>
</evidence>
<feature type="domain" description="F-box" evidence="2">
    <location>
        <begin position="86"/>
        <end position="135"/>
    </location>
</feature>
<name>A0A167VT51_9AGAM</name>
<dbReference type="AlphaFoldDB" id="A0A167VT51"/>
<dbReference type="InterPro" id="IPR036047">
    <property type="entry name" value="F-box-like_dom_sf"/>
</dbReference>
<accession>A0A167VT51</accession>
<dbReference type="SUPFAM" id="SSF81383">
    <property type="entry name" value="F-box domain"/>
    <property type="match status" value="1"/>
</dbReference>
<feature type="compositionally biased region" description="Polar residues" evidence="1">
    <location>
        <begin position="1"/>
        <end position="11"/>
    </location>
</feature>
<dbReference type="Proteomes" id="UP000076532">
    <property type="component" value="Unassembled WGS sequence"/>
</dbReference>
<feature type="compositionally biased region" description="Acidic residues" evidence="1">
    <location>
        <begin position="24"/>
        <end position="36"/>
    </location>
</feature>
<reference evidence="3 4" key="1">
    <citation type="journal article" date="2016" name="Mol. Biol. Evol.">
        <title>Comparative Genomics of Early-Diverging Mushroom-Forming Fungi Provides Insights into the Origins of Lignocellulose Decay Capabilities.</title>
        <authorList>
            <person name="Nagy L.G."/>
            <person name="Riley R."/>
            <person name="Tritt A."/>
            <person name="Adam C."/>
            <person name="Daum C."/>
            <person name="Floudas D."/>
            <person name="Sun H."/>
            <person name="Yadav J.S."/>
            <person name="Pangilinan J."/>
            <person name="Larsson K.H."/>
            <person name="Matsuura K."/>
            <person name="Barry K."/>
            <person name="Labutti K."/>
            <person name="Kuo R."/>
            <person name="Ohm R.A."/>
            <person name="Bhattacharya S.S."/>
            <person name="Shirouzu T."/>
            <person name="Yoshinaga Y."/>
            <person name="Martin F.M."/>
            <person name="Grigoriev I.V."/>
            <person name="Hibbett D.S."/>
        </authorList>
    </citation>
    <scope>NUCLEOTIDE SEQUENCE [LARGE SCALE GENOMIC DNA]</scope>
    <source>
        <strain evidence="3 4">CBS 109695</strain>
    </source>
</reference>
<gene>
    <name evidence="3" type="ORF">FIBSPDRAFT_1054149</name>
</gene>
<dbReference type="STRING" id="436010.A0A167VT51"/>
<evidence type="ECO:0000259" key="2">
    <source>
        <dbReference type="PROSITE" id="PS50181"/>
    </source>
</evidence>
<keyword evidence="4" id="KW-1185">Reference proteome</keyword>
<sequence>MVTTRRQSGNFSVKGAPPNYADPPSDDDDDREEYEYPEAVTNIEETEEDEYKGGDNGNTVSKRRKTQAAAASGKRGGKTAKKLTDIGRIMEMPLDVLFEIFGRLEPKDLLHLSRSNKMLRKTLLSKQAITVWKAVLAERNAPECPSDYSEPQWANLLFGGTSCQSCGAKGIPRVDFGIRRRACVNCKKANLLTNAKFKARFPDYDPLILQLILYTNKGGWSHGHASTSKFYWLDDVTEMCQQLGVYTKNVSLRKRGAKQALADFVAARAELVDRSATEAIKYSDWSLATAHSAQSEKQAIRAKRLKDIKDRLMALGHDAKDTDGLWRVSGVDRDAELTDKSWSRMRKSVEEHVNEHKSLRIIMEREPITRERKSVVRKVYKEHKTTLVPLTWASYPDEEVAYQLECFATLIDDPSDNPLDIHQCRKALEHLPEQVEALNGEKKAALLALLGGQIQQKKVINDEVEDGQLEESTTSHLDLASSLFSCCPLAIYRQTYPIFSWQDAVYHSCPAKNNWGYRDFKPVMIPQYQFATKASKVVQKLAVLLLLEPGSATPSDFDKIDARFTCKTCPESRWLGYSGRSAMSWLDCARHAETQNHEAYELLLPSDSVDAKAREAAISDPAVLTKNWMCNLCPKHLDDAQAQVLVLQHLKEDHGKPKPVEGVDFFYNQHAPPRPPRTQVHFGTRLPNQNQAQKQGKGPSKDHKCKHCGGTRLFDIGGVHAHIKAVHQVHAPQRGVDYEKEKH</sequence>
<organism evidence="3 4">
    <name type="scientific">Athelia psychrophila</name>
    <dbReference type="NCBI Taxonomy" id="1759441"/>
    <lineage>
        <taxon>Eukaryota</taxon>
        <taxon>Fungi</taxon>
        <taxon>Dikarya</taxon>
        <taxon>Basidiomycota</taxon>
        <taxon>Agaricomycotina</taxon>
        <taxon>Agaricomycetes</taxon>
        <taxon>Agaricomycetidae</taxon>
        <taxon>Atheliales</taxon>
        <taxon>Atheliaceae</taxon>
        <taxon>Athelia</taxon>
    </lineage>
</organism>
<dbReference type="PROSITE" id="PS50181">
    <property type="entry name" value="FBOX"/>
    <property type="match status" value="1"/>
</dbReference>
<evidence type="ECO:0000313" key="4">
    <source>
        <dbReference type="Proteomes" id="UP000076532"/>
    </source>
</evidence>
<evidence type="ECO:0000313" key="3">
    <source>
        <dbReference type="EMBL" id="KZP05343.1"/>
    </source>
</evidence>